<organism evidence="3 4">
    <name type="scientific">Anaerosacchariphilus polymeriproducens</name>
    <dbReference type="NCBI Taxonomy" id="1812858"/>
    <lineage>
        <taxon>Bacteria</taxon>
        <taxon>Bacillati</taxon>
        <taxon>Bacillota</taxon>
        <taxon>Clostridia</taxon>
        <taxon>Lachnospirales</taxon>
        <taxon>Lachnospiraceae</taxon>
        <taxon>Anaerosacchariphilus</taxon>
    </lineage>
</organism>
<dbReference type="Pfam" id="PF16640">
    <property type="entry name" value="Big_3_5"/>
    <property type="match status" value="1"/>
</dbReference>
<accession>A0A371AZ61</accession>
<reference evidence="3 4" key="1">
    <citation type="submission" date="2018-07" db="EMBL/GenBank/DDBJ databases">
        <title>Anaerosacharophilus polymeroproducens gen. nov. sp. nov., an anaerobic bacterium isolated from salt field.</title>
        <authorList>
            <person name="Kim W."/>
            <person name="Yang S.-H."/>
            <person name="Oh J."/>
            <person name="Lee J.-H."/>
            <person name="Kwon K.K."/>
        </authorList>
    </citation>
    <scope>NUCLEOTIDE SEQUENCE [LARGE SCALE GENOMIC DNA]</scope>
    <source>
        <strain evidence="3 4">MCWD5</strain>
    </source>
</reference>
<dbReference type="OrthoDB" id="2068510at2"/>
<dbReference type="InterPro" id="IPR032675">
    <property type="entry name" value="LRR_dom_sf"/>
</dbReference>
<keyword evidence="4" id="KW-1185">Reference proteome</keyword>
<name>A0A371AZ61_9FIRM</name>
<dbReference type="AlphaFoldDB" id="A0A371AZ61"/>
<dbReference type="Gene3D" id="2.60.40.10">
    <property type="entry name" value="Immunoglobulins"/>
    <property type="match status" value="2"/>
</dbReference>
<evidence type="ECO:0000313" key="3">
    <source>
        <dbReference type="EMBL" id="RDU24888.1"/>
    </source>
</evidence>
<sequence length="789" mass="84313">MKIKRFIKAMVITLSTVMMFGVSSLMVNAEGEEASVTESGGAVTYYGTMEEAITAAQSKEGSTVSLLKDVTTESKFTINSGTFTINLNEKTWSYLNNGTYWMLEQLSTGEITIENGNITGGAVVERGGTLIFNNVDLSNDNAPALMFHNINDSKVIFNSGSVCATNYYFSVDIAKVYSKDCSMQINGGTFSGGSNSNIRVAQGAYLEMTGGEIQGTLEVNRASAKLTGGRYGMIKAVTCGNVDNLLGEGYVYRSTSEGMPWLQNTAVTEVRGVTVQQAPIQITAQPQGAAVSYGYGAAYTLSVTAQKTGTAIGEILYQWYKVKSGTETDDVAIGTNSSTYTLSKALPIATDDNYYCAVTCDGYTVNTKNVNFNVEKATPVINVNATISGEVGSRQAELSVEVSPVGEGIYPSGTLRFVDCTSGSEVDMSGATAVNMTDGKATYTWTGLADQIYKVKVVYSGDGNYNTVTSAEFEVDTIKKNQSALTIKNIGTKTCADRAFPLNTSGGSGNGAVTFTSSNPRIVSISGNIATIHKIGSVTITATKEADNTYLKATTSVLLTISKAKIVSATISGISSMNYTGKPITQLKMVLKVDGKVLKNGTDYTITYQNNKNIGRATVIINGKGSYTGTVKKSFKIKVSKGKIYTINNLKYKVTNAVSNGKGTVTLTGSSKSKSQLKGTLKICNTVKIGGKRFQITAIKAKAFKGYTKLMQVIIGKNVTTIGNQAFSGCKNLKTITIESKKLKTVEKNAFKRIYKKAVIKVPSAKVTAYKKLFKSRTGMTKIINIKKK</sequence>
<evidence type="ECO:0000259" key="2">
    <source>
        <dbReference type="Pfam" id="PF16640"/>
    </source>
</evidence>
<dbReference type="InterPro" id="IPR013783">
    <property type="entry name" value="Ig-like_fold"/>
</dbReference>
<evidence type="ECO:0000313" key="4">
    <source>
        <dbReference type="Proteomes" id="UP000255036"/>
    </source>
</evidence>
<keyword evidence="1" id="KW-0732">Signal</keyword>
<dbReference type="SUPFAM" id="SSF52058">
    <property type="entry name" value="L domain-like"/>
    <property type="match status" value="1"/>
</dbReference>
<feature type="chain" id="PRO_5038478487" description="Bacterial Ig-like domain-containing protein" evidence="1">
    <location>
        <begin position="30"/>
        <end position="789"/>
    </location>
</feature>
<dbReference type="EMBL" id="QRCT01000009">
    <property type="protein sequence ID" value="RDU24888.1"/>
    <property type="molecule type" value="Genomic_DNA"/>
</dbReference>
<dbReference type="Gene3D" id="3.80.10.10">
    <property type="entry name" value="Ribonuclease Inhibitor"/>
    <property type="match status" value="1"/>
</dbReference>
<dbReference type="InterPro" id="IPR008964">
    <property type="entry name" value="Invasin/intimin_cell_adhesion"/>
</dbReference>
<evidence type="ECO:0000256" key="1">
    <source>
        <dbReference type="SAM" id="SignalP"/>
    </source>
</evidence>
<dbReference type="Proteomes" id="UP000255036">
    <property type="component" value="Unassembled WGS sequence"/>
</dbReference>
<dbReference type="InterPro" id="IPR032109">
    <property type="entry name" value="Big_3_5"/>
</dbReference>
<comment type="caution">
    <text evidence="3">The sequence shown here is derived from an EMBL/GenBank/DDBJ whole genome shotgun (WGS) entry which is preliminary data.</text>
</comment>
<feature type="signal peptide" evidence="1">
    <location>
        <begin position="1"/>
        <end position="29"/>
    </location>
</feature>
<protein>
    <recommendedName>
        <fullName evidence="2">Bacterial Ig-like domain-containing protein</fullName>
    </recommendedName>
</protein>
<gene>
    <name evidence="3" type="ORF">DWV06_01260</name>
</gene>
<dbReference type="SUPFAM" id="SSF49373">
    <property type="entry name" value="Invasin/intimin cell-adhesion fragments"/>
    <property type="match status" value="1"/>
</dbReference>
<feature type="domain" description="Bacterial Ig-like" evidence="2">
    <location>
        <begin position="394"/>
        <end position="475"/>
    </location>
</feature>
<dbReference type="Pfam" id="PF13306">
    <property type="entry name" value="LRR_5"/>
    <property type="match status" value="1"/>
</dbReference>
<dbReference type="InterPro" id="IPR026906">
    <property type="entry name" value="LRR_5"/>
</dbReference>
<proteinExistence type="predicted"/>
<dbReference type="RefSeq" id="WP_115480372.1">
    <property type="nucleotide sequence ID" value="NZ_QRCT01000009.1"/>
</dbReference>